<sequence length="203" mass="22509">MNYKSHIYGGVAVWLHAGAALSIGVNDMLVTAPVAIVGALTPDLDHPKSRIGSLVPFLSRPISALIGHRGFSHSGLCVLAMALAFSHLVLMDYPDWTLFVQAWLIGYLSHMLCDAFTARGVPLLWPNRARWRVPLIWIRTGREPEMWYVLIMLMLGLQAFVATVGGAQPYYVLLWQMAQDSPGWPWVESYLLNPLRALTVIGG</sequence>
<keyword evidence="1" id="KW-0472">Membrane</keyword>
<feature type="transmembrane region" description="Helical" evidence="1">
    <location>
        <begin position="70"/>
        <end position="90"/>
    </location>
</feature>
<keyword evidence="1" id="KW-1133">Transmembrane helix</keyword>
<dbReference type="PANTHER" id="PTHR35531">
    <property type="entry name" value="INNER MEMBRANE PROTEIN YBCI-RELATED"/>
    <property type="match status" value="1"/>
</dbReference>
<dbReference type="STRING" id="299255.SAMN02745129_2057"/>
<dbReference type="EMBL" id="FQXG01000003">
    <property type="protein sequence ID" value="SHH47586.1"/>
    <property type="molecule type" value="Genomic_DNA"/>
</dbReference>
<dbReference type="GO" id="GO:0016787">
    <property type="term" value="F:hydrolase activity"/>
    <property type="evidence" value="ECO:0007669"/>
    <property type="project" value="UniProtKB-KW"/>
</dbReference>
<name>A0A1M5TA92_9GAMM</name>
<feature type="transmembrane region" description="Helical" evidence="1">
    <location>
        <begin position="146"/>
        <end position="167"/>
    </location>
</feature>
<dbReference type="Pfam" id="PF04307">
    <property type="entry name" value="YdjM"/>
    <property type="match status" value="1"/>
</dbReference>
<keyword evidence="2" id="KW-0378">Hydrolase</keyword>
<evidence type="ECO:0000313" key="2">
    <source>
        <dbReference type="EMBL" id="SHH47586.1"/>
    </source>
</evidence>
<accession>A0A1M5TA92</accession>
<reference evidence="2 3" key="1">
    <citation type="submission" date="2016-11" db="EMBL/GenBank/DDBJ databases">
        <authorList>
            <person name="Jaros S."/>
            <person name="Januszkiewicz K."/>
            <person name="Wedrychowicz H."/>
        </authorList>
    </citation>
    <scope>NUCLEOTIDE SEQUENCE [LARGE SCALE GENOMIC DNA]</scope>
    <source>
        <strain evidence="2 3">DSM 16917</strain>
    </source>
</reference>
<dbReference type="OrthoDB" id="5459053at2"/>
<dbReference type="RefSeq" id="WP_073325728.1">
    <property type="nucleotide sequence ID" value="NZ_FQXG01000003.1"/>
</dbReference>
<dbReference type="PANTHER" id="PTHR35531:SF1">
    <property type="entry name" value="INNER MEMBRANE PROTEIN YBCI-RELATED"/>
    <property type="match status" value="1"/>
</dbReference>
<keyword evidence="3" id="KW-1185">Reference proteome</keyword>
<proteinExistence type="predicted"/>
<dbReference type="AlphaFoldDB" id="A0A1M5TA92"/>
<gene>
    <name evidence="2" type="ORF">SAMN02745129_2057</name>
</gene>
<organism evidence="2 3">
    <name type="scientific">Ferrimonas marina</name>
    <dbReference type="NCBI Taxonomy" id="299255"/>
    <lineage>
        <taxon>Bacteria</taxon>
        <taxon>Pseudomonadati</taxon>
        <taxon>Pseudomonadota</taxon>
        <taxon>Gammaproteobacteria</taxon>
        <taxon>Alteromonadales</taxon>
        <taxon>Ferrimonadaceae</taxon>
        <taxon>Ferrimonas</taxon>
    </lineage>
</organism>
<protein>
    <submittedName>
        <fullName evidence="2">LexA-binding, inner membrane-associated putative hydrolase</fullName>
    </submittedName>
</protein>
<feature type="transmembrane region" description="Helical" evidence="1">
    <location>
        <begin position="102"/>
        <end position="125"/>
    </location>
</feature>
<evidence type="ECO:0000313" key="3">
    <source>
        <dbReference type="Proteomes" id="UP000184268"/>
    </source>
</evidence>
<keyword evidence="1" id="KW-0812">Transmembrane</keyword>
<dbReference type="Proteomes" id="UP000184268">
    <property type="component" value="Unassembled WGS sequence"/>
</dbReference>
<dbReference type="InterPro" id="IPR007404">
    <property type="entry name" value="YdjM-like"/>
</dbReference>
<evidence type="ECO:0000256" key="1">
    <source>
        <dbReference type="SAM" id="Phobius"/>
    </source>
</evidence>